<organism evidence="1 2">
    <name type="scientific">Orchesella cincta</name>
    <name type="common">Springtail</name>
    <name type="synonym">Podura cincta</name>
    <dbReference type="NCBI Taxonomy" id="48709"/>
    <lineage>
        <taxon>Eukaryota</taxon>
        <taxon>Metazoa</taxon>
        <taxon>Ecdysozoa</taxon>
        <taxon>Arthropoda</taxon>
        <taxon>Hexapoda</taxon>
        <taxon>Collembola</taxon>
        <taxon>Entomobryomorpha</taxon>
        <taxon>Entomobryoidea</taxon>
        <taxon>Orchesellidae</taxon>
        <taxon>Orchesellinae</taxon>
        <taxon>Orchesella</taxon>
    </lineage>
</organism>
<reference evidence="1 2" key="1">
    <citation type="journal article" date="2016" name="Genome Biol. Evol.">
        <title>Gene Family Evolution Reflects Adaptation to Soil Environmental Stressors in the Genome of the Collembolan Orchesella cincta.</title>
        <authorList>
            <person name="Faddeeva-Vakhrusheva A."/>
            <person name="Derks M.F."/>
            <person name="Anvar S.Y."/>
            <person name="Agamennone V."/>
            <person name="Suring W."/>
            <person name="Smit S."/>
            <person name="van Straalen N.M."/>
            <person name="Roelofs D."/>
        </authorList>
    </citation>
    <scope>NUCLEOTIDE SEQUENCE [LARGE SCALE GENOMIC DNA]</scope>
    <source>
        <tissue evidence="1">Mixed pool</tissue>
    </source>
</reference>
<dbReference type="EMBL" id="LJIJ01000224">
    <property type="protein sequence ID" value="ODN00206.1"/>
    <property type="molecule type" value="Genomic_DNA"/>
</dbReference>
<comment type="caution">
    <text evidence="1">The sequence shown here is derived from an EMBL/GenBank/DDBJ whole genome shotgun (WGS) entry which is preliminary data.</text>
</comment>
<sequence>MVFSAAEDNTAQISFENQVIARRPPPLSSVSQCYAHCSITSVQSKLEAEATREHCEPDFSALPFLYIL</sequence>
<gene>
    <name evidence="1" type="ORF">Ocin01_06472</name>
</gene>
<name>A0A1D2N5H9_ORCCI</name>
<protein>
    <submittedName>
        <fullName evidence="1">Uncharacterized protein</fullName>
    </submittedName>
</protein>
<dbReference type="AlphaFoldDB" id="A0A1D2N5H9"/>
<keyword evidence="2" id="KW-1185">Reference proteome</keyword>
<evidence type="ECO:0000313" key="2">
    <source>
        <dbReference type="Proteomes" id="UP000094527"/>
    </source>
</evidence>
<dbReference type="Proteomes" id="UP000094527">
    <property type="component" value="Unassembled WGS sequence"/>
</dbReference>
<proteinExistence type="predicted"/>
<accession>A0A1D2N5H9</accession>
<evidence type="ECO:0000313" key="1">
    <source>
        <dbReference type="EMBL" id="ODN00206.1"/>
    </source>
</evidence>